<comment type="similarity">
    <text evidence="2 4">Belongs to the pyridoxal phosphate-binding protein YggS/PROSC family.</text>
</comment>
<reference evidence="6" key="2">
    <citation type="journal article" date="2021" name="PeerJ">
        <title>Extensive microbial diversity within the chicken gut microbiome revealed by metagenomics and culture.</title>
        <authorList>
            <person name="Gilroy R."/>
            <person name="Ravi A."/>
            <person name="Getino M."/>
            <person name="Pursley I."/>
            <person name="Horton D.L."/>
            <person name="Alikhan N.F."/>
            <person name="Baker D."/>
            <person name="Gharbi K."/>
            <person name="Hall N."/>
            <person name="Watson M."/>
            <person name="Adriaenssens E.M."/>
            <person name="Foster-Nyarko E."/>
            <person name="Jarju S."/>
            <person name="Secka A."/>
            <person name="Antonio M."/>
            <person name="Oren A."/>
            <person name="Chaudhuri R.R."/>
            <person name="La Ragione R."/>
            <person name="Hildebrand F."/>
            <person name="Pallen M.J."/>
        </authorList>
    </citation>
    <scope>NUCLEOTIDE SEQUENCE</scope>
    <source>
        <strain evidence="6">ChiBcec2-4451</strain>
    </source>
</reference>
<dbReference type="EMBL" id="DVON01000025">
    <property type="protein sequence ID" value="HIV11710.1"/>
    <property type="molecule type" value="Genomic_DNA"/>
</dbReference>
<dbReference type="InterPro" id="IPR001608">
    <property type="entry name" value="Ala_racemase_N"/>
</dbReference>
<dbReference type="NCBIfam" id="TIGR00044">
    <property type="entry name" value="YggS family pyridoxal phosphate-dependent enzyme"/>
    <property type="match status" value="1"/>
</dbReference>
<dbReference type="PIRSF" id="PIRSF004848">
    <property type="entry name" value="YBL036c_PLPDEIII"/>
    <property type="match status" value="1"/>
</dbReference>
<proteinExistence type="inferred from homology"/>
<dbReference type="Gene3D" id="3.20.20.10">
    <property type="entry name" value="Alanine racemase"/>
    <property type="match status" value="1"/>
</dbReference>
<evidence type="ECO:0000256" key="3">
    <source>
        <dbReference type="PIRSR" id="PIRSR004848-1"/>
    </source>
</evidence>
<dbReference type="PROSITE" id="PS01211">
    <property type="entry name" value="UPF0001"/>
    <property type="match status" value="1"/>
</dbReference>
<evidence type="ECO:0000313" key="7">
    <source>
        <dbReference type="Proteomes" id="UP000886723"/>
    </source>
</evidence>
<dbReference type="SUPFAM" id="SSF51419">
    <property type="entry name" value="PLP-binding barrel"/>
    <property type="match status" value="1"/>
</dbReference>
<dbReference type="Pfam" id="PF01168">
    <property type="entry name" value="Ala_racemase_N"/>
    <property type="match status" value="1"/>
</dbReference>
<keyword evidence="1 2" id="KW-0663">Pyridoxal phosphate</keyword>
<organism evidence="6 7">
    <name type="scientific">Candidatus Pullilachnospira stercoravium</name>
    <dbReference type="NCBI Taxonomy" id="2840913"/>
    <lineage>
        <taxon>Bacteria</taxon>
        <taxon>Bacillati</taxon>
        <taxon>Bacillota</taxon>
        <taxon>Clostridia</taxon>
        <taxon>Lachnospirales</taxon>
        <taxon>Lachnospiraceae</taxon>
        <taxon>Lachnospiraceae incertae sedis</taxon>
        <taxon>Candidatus Pullilachnospira</taxon>
    </lineage>
</organism>
<evidence type="ECO:0000259" key="5">
    <source>
        <dbReference type="Pfam" id="PF01168"/>
    </source>
</evidence>
<dbReference type="HAMAP" id="MF_02087">
    <property type="entry name" value="PLP_homeostasis"/>
    <property type="match status" value="1"/>
</dbReference>
<comment type="caution">
    <text evidence="6">The sequence shown here is derived from an EMBL/GenBank/DDBJ whole genome shotgun (WGS) entry which is preliminary data.</text>
</comment>
<dbReference type="Proteomes" id="UP000886723">
    <property type="component" value="Unassembled WGS sequence"/>
</dbReference>
<gene>
    <name evidence="6" type="ORF">IAA63_01035</name>
</gene>
<comment type="cofactor">
    <cofactor evidence="3">
        <name>pyridoxal 5'-phosphate</name>
        <dbReference type="ChEBI" id="CHEBI:597326"/>
    </cofactor>
</comment>
<sequence>MIRTQLEEVQERIRKACQRSGRSPEDVTLIAVSKTKPVSMIREAMEAGQTVFGENKVQELCAKYEELPKDLSWHMIGHLQRNKVKYIADKAALIHSVDSLRLAETIEQEGARHNRVIPVLIEVNVAQEESKFGVSLEETLPLIEEIAGLPHVKIRGLMTIAPFVENPEENRPVFAALRQLSVDIKGKNMNNVDMDILSMGMTNDYEVAVEEGATMVRVGTGIFGARDYSAENR</sequence>
<accession>A0A9D1T4M8</accession>
<evidence type="ECO:0000256" key="2">
    <source>
        <dbReference type="HAMAP-Rule" id="MF_02087"/>
    </source>
</evidence>
<evidence type="ECO:0000256" key="1">
    <source>
        <dbReference type="ARBA" id="ARBA00022898"/>
    </source>
</evidence>
<name>A0A9D1T4M8_9FIRM</name>
<evidence type="ECO:0000313" key="6">
    <source>
        <dbReference type="EMBL" id="HIV11710.1"/>
    </source>
</evidence>
<dbReference type="InterPro" id="IPR011078">
    <property type="entry name" value="PyrdxlP_homeostasis"/>
</dbReference>
<dbReference type="GO" id="GO:0030170">
    <property type="term" value="F:pyridoxal phosphate binding"/>
    <property type="evidence" value="ECO:0007669"/>
    <property type="project" value="UniProtKB-UniRule"/>
</dbReference>
<feature type="domain" description="Alanine racemase N-terminal" evidence="5">
    <location>
        <begin position="6"/>
        <end position="226"/>
    </location>
</feature>
<evidence type="ECO:0000256" key="4">
    <source>
        <dbReference type="RuleBase" id="RU004514"/>
    </source>
</evidence>
<dbReference type="PANTHER" id="PTHR10146">
    <property type="entry name" value="PROLINE SYNTHETASE CO-TRANSCRIBED BACTERIAL HOMOLOG PROTEIN"/>
    <property type="match status" value="1"/>
</dbReference>
<dbReference type="InterPro" id="IPR029066">
    <property type="entry name" value="PLP-binding_barrel"/>
</dbReference>
<dbReference type="FunFam" id="3.20.20.10:FF:000018">
    <property type="entry name" value="Pyridoxal phosphate homeostasis protein"/>
    <property type="match status" value="1"/>
</dbReference>
<comment type="function">
    <text evidence="2">Pyridoxal 5'-phosphate (PLP)-binding protein, which is involved in PLP homeostasis.</text>
</comment>
<dbReference type="AlphaFoldDB" id="A0A9D1T4M8"/>
<feature type="modified residue" description="N6-(pyridoxal phosphate)lysine" evidence="2 3">
    <location>
        <position position="34"/>
    </location>
</feature>
<protein>
    <recommendedName>
        <fullName evidence="2">Pyridoxal phosphate homeostasis protein</fullName>
        <shortName evidence="2">PLP homeostasis protein</shortName>
    </recommendedName>
</protein>
<dbReference type="PANTHER" id="PTHR10146:SF14">
    <property type="entry name" value="PYRIDOXAL PHOSPHATE HOMEOSTASIS PROTEIN"/>
    <property type="match status" value="1"/>
</dbReference>
<reference evidence="6" key="1">
    <citation type="submission" date="2020-10" db="EMBL/GenBank/DDBJ databases">
        <authorList>
            <person name="Gilroy R."/>
        </authorList>
    </citation>
    <scope>NUCLEOTIDE SEQUENCE</scope>
    <source>
        <strain evidence="6">ChiBcec2-4451</strain>
    </source>
</reference>
<dbReference type="CDD" id="cd00635">
    <property type="entry name" value="PLPDE_III_YBL036c_like"/>
    <property type="match status" value="1"/>
</dbReference>